<protein>
    <submittedName>
        <fullName evidence="2">Uncharacterized protein</fullName>
    </submittedName>
</protein>
<organism evidence="2">
    <name type="scientific">Anguilla anguilla</name>
    <name type="common">European freshwater eel</name>
    <name type="synonym">Muraena anguilla</name>
    <dbReference type="NCBI Taxonomy" id="7936"/>
    <lineage>
        <taxon>Eukaryota</taxon>
        <taxon>Metazoa</taxon>
        <taxon>Chordata</taxon>
        <taxon>Craniata</taxon>
        <taxon>Vertebrata</taxon>
        <taxon>Euteleostomi</taxon>
        <taxon>Actinopterygii</taxon>
        <taxon>Neopterygii</taxon>
        <taxon>Teleostei</taxon>
        <taxon>Anguilliformes</taxon>
        <taxon>Anguillidae</taxon>
        <taxon>Anguilla</taxon>
    </lineage>
</organism>
<dbReference type="AlphaFoldDB" id="A0A0E9Q391"/>
<sequence length="36" mass="3779">MLGCVYVLGVQVGVVCAVFMCVQAVRQASTASLMIM</sequence>
<reference evidence="2" key="1">
    <citation type="submission" date="2014-11" db="EMBL/GenBank/DDBJ databases">
        <authorList>
            <person name="Amaro Gonzalez C."/>
        </authorList>
    </citation>
    <scope>NUCLEOTIDE SEQUENCE</scope>
</reference>
<feature type="transmembrane region" description="Helical" evidence="1">
    <location>
        <begin position="6"/>
        <end position="25"/>
    </location>
</feature>
<keyword evidence="1" id="KW-1133">Transmembrane helix</keyword>
<proteinExistence type="predicted"/>
<reference evidence="2" key="2">
    <citation type="journal article" date="2015" name="Fish Shellfish Immunol.">
        <title>Early steps in the European eel (Anguilla anguilla)-Vibrio vulnificus interaction in the gills: Role of the RtxA13 toxin.</title>
        <authorList>
            <person name="Callol A."/>
            <person name="Pajuelo D."/>
            <person name="Ebbesson L."/>
            <person name="Teles M."/>
            <person name="MacKenzie S."/>
            <person name="Amaro C."/>
        </authorList>
    </citation>
    <scope>NUCLEOTIDE SEQUENCE</scope>
</reference>
<accession>A0A0E9Q391</accession>
<name>A0A0E9Q391_ANGAN</name>
<evidence type="ECO:0000313" key="2">
    <source>
        <dbReference type="EMBL" id="JAH11341.1"/>
    </source>
</evidence>
<keyword evidence="1" id="KW-0472">Membrane</keyword>
<keyword evidence="1" id="KW-0812">Transmembrane</keyword>
<evidence type="ECO:0000256" key="1">
    <source>
        <dbReference type="SAM" id="Phobius"/>
    </source>
</evidence>
<dbReference type="EMBL" id="GBXM01097236">
    <property type="protein sequence ID" value="JAH11341.1"/>
    <property type="molecule type" value="Transcribed_RNA"/>
</dbReference>